<dbReference type="OrthoDB" id="3360976at2759"/>
<sequence length="185" mass="21140">MILTLSSEHVRNAVFTDEAGQAIFVSDTPFRFGMPKTTISRHRTSPGRFEMNDHFEVVGQIDWHMFGSSIFRIGGRELESSVFLPRHGIFGRKRTFVGPDGRNYRWDMHSRVVVLSADDHSRTEIARFHRATLGIIGRRRKACLEIADQAEHILDLIILTFIYVEKVRMDKETRQRRAAASGGGP</sequence>
<dbReference type="AlphaFoldDB" id="A0A0C9WBB6"/>
<organism evidence="2 3">
    <name type="scientific">Hydnomerulius pinastri MD-312</name>
    <dbReference type="NCBI Taxonomy" id="994086"/>
    <lineage>
        <taxon>Eukaryota</taxon>
        <taxon>Fungi</taxon>
        <taxon>Dikarya</taxon>
        <taxon>Basidiomycota</taxon>
        <taxon>Agaricomycotina</taxon>
        <taxon>Agaricomycetes</taxon>
        <taxon>Agaricomycetidae</taxon>
        <taxon>Boletales</taxon>
        <taxon>Boletales incertae sedis</taxon>
        <taxon>Leucogyrophana</taxon>
    </lineage>
</organism>
<protein>
    <submittedName>
        <fullName evidence="2">Unplaced genomic scaffold scaffold_31, whole genome shotgun sequence</fullName>
    </submittedName>
</protein>
<evidence type="ECO:0000259" key="1">
    <source>
        <dbReference type="Pfam" id="PF20236"/>
    </source>
</evidence>
<reference evidence="2 3" key="1">
    <citation type="submission" date="2014-04" db="EMBL/GenBank/DDBJ databases">
        <title>Evolutionary Origins and Diversification of the Mycorrhizal Mutualists.</title>
        <authorList>
            <consortium name="DOE Joint Genome Institute"/>
            <consortium name="Mycorrhizal Genomics Consortium"/>
            <person name="Kohler A."/>
            <person name="Kuo A."/>
            <person name="Nagy L.G."/>
            <person name="Floudas D."/>
            <person name="Copeland A."/>
            <person name="Barry K.W."/>
            <person name="Cichocki N."/>
            <person name="Veneault-Fourrey C."/>
            <person name="LaButti K."/>
            <person name="Lindquist E.A."/>
            <person name="Lipzen A."/>
            <person name="Lundell T."/>
            <person name="Morin E."/>
            <person name="Murat C."/>
            <person name="Riley R."/>
            <person name="Ohm R."/>
            <person name="Sun H."/>
            <person name="Tunlid A."/>
            <person name="Henrissat B."/>
            <person name="Grigoriev I.V."/>
            <person name="Hibbett D.S."/>
            <person name="Martin F."/>
        </authorList>
    </citation>
    <scope>NUCLEOTIDE SEQUENCE [LARGE SCALE GENOMIC DNA]</scope>
    <source>
        <strain evidence="2 3">MD-312</strain>
    </source>
</reference>
<evidence type="ECO:0000313" key="2">
    <source>
        <dbReference type="EMBL" id="KIJ61071.1"/>
    </source>
</evidence>
<dbReference type="Proteomes" id="UP000053820">
    <property type="component" value="Unassembled WGS sequence"/>
</dbReference>
<dbReference type="Pfam" id="PF20236">
    <property type="entry name" value="DUF6593"/>
    <property type="match status" value="1"/>
</dbReference>
<keyword evidence="3" id="KW-1185">Reference proteome</keyword>
<dbReference type="InterPro" id="IPR046528">
    <property type="entry name" value="DUF6593"/>
</dbReference>
<feature type="domain" description="DUF6593" evidence="1">
    <location>
        <begin position="9"/>
        <end position="169"/>
    </location>
</feature>
<proteinExistence type="predicted"/>
<name>A0A0C9WBB6_9AGAM</name>
<evidence type="ECO:0000313" key="3">
    <source>
        <dbReference type="Proteomes" id="UP000053820"/>
    </source>
</evidence>
<dbReference type="HOGENOM" id="CLU_084280_4_1_1"/>
<dbReference type="EMBL" id="KN839865">
    <property type="protein sequence ID" value="KIJ61071.1"/>
    <property type="molecule type" value="Genomic_DNA"/>
</dbReference>
<accession>A0A0C9WBB6</accession>
<gene>
    <name evidence="2" type="ORF">HYDPIDRAFT_42854</name>
</gene>